<reference evidence="1" key="1">
    <citation type="submission" date="2018-01" db="EMBL/GenBank/DDBJ databases">
        <title>Plasmids of psychrophilic Polaromonas spp. isolated from Arctic and Antarctic glaciers.</title>
        <authorList>
            <person name="Dziewit L."/>
            <person name="Ciok A."/>
        </authorList>
    </citation>
    <scope>NUCLEOTIDE SEQUENCE</scope>
    <source>
        <plasmid evidence="1">pH6NP1</plasmid>
    </source>
</reference>
<geneLocation type="plasmid" evidence="1">
    <name>pH6NP1</name>
</geneLocation>
<dbReference type="InterPro" id="IPR010751">
    <property type="entry name" value="TrfA"/>
</dbReference>
<dbReference type="Pfam" id="PF07042">
    <property type="entry name" value="TrfA"/>
    <property type="match status" value="1"/>
</dbReference>
<organism evidence="1">
    <name type="scientific">Polaromonas sp. H6N</name>
    <dbReference type="NCBI Taxonomy" id="1840293"/>
    <lineage>
        <taxon>Bacteria</taxon>
        <taxon>Pseudomonadati</taxon>
        <taxon>Pseudomonadota</taxon>
        <taxon>Betaproteobacteria</taxon>
        <taxon>Burkholderiales</taxon>
        <taxon>Comamonadaceae</taxon>
        <taxon>Polaromonas</taxon>
    </lineage>
</organism>
<dbReference type="AlphaFoldDB" id="A0A2S1FI68"/>
<proteinExistence type="predicted"/>
<evidence type="ECO:0000313" key="1">
    <source>
        <dbReference type="EMBL" id="AWD72202.1"/>
    </source>
</evidence>
<gene>
    <name evidence="1" type="ORF">pH6NP1_p001</name>
</gene>
<keyword evidence="1" id="KW-0614">Plasmid</keyword>
<protein>
    <submittedName>
        <fullName evidence="1">Replication initiation protein</fullName>
    </submittedName>
</protein>
<sequence>MVLPLQLPLWPNKQRGIPNAMARSALFNVTNLRAGARKSYERRVIAAVGGIGITYTGFELRQDDADVLLQILHLARPHDLGTNVSFTGHSLLKSLTWSINNASKERLISCLSRLSATTLDISITDREGLREGYAGSLIRSFFWRDDSTGKALRNWTVLLEPKIAALFLPSSYSRLDWELRMSLPPLAKWLHTFYQTHSMPFPMKVETLHRLTDSDAKELWHFRADLKKALGLLVDKSFFISAVIDPRTDTVQVVRKHQIEA</sequence>
<name>A0A2S1FI68_9BURK</name>
<dbReference type="EMBL" id="MG869620">
    <property type="protein sequence ID" value="AWD72202.1"/>
    <property type="molecule type" value="Genomic_DNA"/>
</dbReference>
<dbReference type="RefSeq" id="WP_181374815.1">
    <property type="nucleotide sequence ID" value="NZ_MG869620.1"/>
</dbReference>
<accession>A0A2S1FI68</accession>